<name>A0A5R9J285_9PROT</name>
<keyword evidence="1" id="KW-0472">Membrane</keyword>
<protein>
    <submittedName>
        <fullName evidence="2">Flp family type IVb pilin</fullName>
    </submittedName>
</protein>
<dbReference type="Pfam" id="PF04964">
    <property type="entry name" value="Flp_Fap"/>
    <property type="match status" value="1"/>
</dbReference>
<evidence type="ECO:0000256" key="1">
    <source>
        <dbReference type="SAM" id="Phobius"/>
    </source>
</evidence>
<keyword evidence="1" id="KW-1133">Transmembrane helix</keyword>
<comment type="caution">
    <text evidence="2">The sequence shown here is derived from an EMBL/GenBank/DDBJ whole genome shotgun (WGS) entry which is preliminary data.</text>
</comment>
<keyword evidence="1" id="KW-0812">Transmembrane</keyword>
<dbReference type="Proteomes" id="UP000305654">
    <property type="component" value="Unassembled WGS sequence"/>
</dbReference>
<dbReference type="OrthoDB" id="5325135at2"/>
<evidence type="ECO:0000313" key="3">
    <source>
        <dbReference type="Proteomes" id="UP000305654"/>
    </source>
</evidence>
<keyword evidence="3" id="KW-1185">Reference proteome</keyword>
<dbReference type="InterPro" id="IPR007047">
    <property type="entry name" value="Flp_Fap"/>
</dbReference>
<gene>
    <name evidence="2" type="ORF">FE263_14865</name>
</gene>
<dbReference type="AlphaFoldDB" id="A0A5R9J285"/>
<organism evidence="2 3">
    <name type="scientific">Lichenicoccus roseus</name>
    <dbReference type="NCBI Taxonomy" id="2683649"/>
    <lineage>
        <taxon>Bacteria</taxon>
        <taxon>Pseudomonadati</taxon>
        <taxon>Pseudomonadota</taxon>
        <taxon>Alphaproteobacteria</taxon>
        <taxon>Acetobacterales</taxon>
        <taxon>Acetobacteraceae</taxon>
        <taxon>Lichenicoccus</taxon>
    </lineage>
</organism>
<sequence length="60" mass="6195">MLAHWMAVLVRLKQDRRAVTALEYALIAGLIALVIVSAVTSVGTKVGGVFLKAASSVASA</sequence>
<dbReference type="RefSeq" id="WP_138326815.1">
    <property type="nucleotide sequence ID" value="NZ_VCDI01000005.1"/>
</dbReference>
<proteinExistence type="predicted"/>
<feature type="transmembrane region" description="Helical" evidence="1">
    <location>
        <begin position="21"/>
        <end position="42"/>
    </location>
</feature>
<reference evidence="2 3" key="1">
    <citation type="submission" date="2019-05" db="EMBL/GenBank/DDBJ databases">
        <authorList>
            <person name="Pankratov T."/>
            <person name="Grouzdev D."/>
        </authorList>
    </citation>
    <scope>NUCLEOTIDE SEQUENCE [LARGE SCALE GENOMIC DNA]</scope>
    <source>
        <strain evidence="2 3">KEBCLARHB70R</strain>
    </source>
</reference>
<dbReference type="EMBL" id="VCDI01000005">
    <property type="protein sequence ID" value="TLU71745.1"/>
    <property type="molecule type" value="Genomic_DNA"/>
</dbReference>
<evidence type="ECO:0000313" key="2">
    <source>
        <dbReference type="EMBL" id="TLU71745.1"/>
    </source>
</evidence>
<accession>A0A5R9J285</accession>